<evidence type="ECO:0008006" key="4">
    <source>
        <dbReference type="Google" id="ProtNLM"/>
    </source>
</evidence>
<dbReference type="Pfam" id="PF07254">
    <property type="entry name" value="Cpta_toxin"/>
    <property type="match status" value="1"/>
</dbReference>
<dbReference type="RefSeq" id="WP_190763512.1">
    <property type="nucleotide sequence ID" value="NZ_JACXLD010000002.1"/>
</dbReference>
<proteinExistence type="predicted"/>
<sequence>MRLVASPRFDLSPSFILQIYLLLVAGVFSVILLCWLTVVSDRPHLLALGLVMLGGGLVYLLRALRSARLRLPRSIIGLCFRQGEWQLMSREGERQIGVWLGVRILPWVVVLHLAPDEQQRWRRRYLPIFRDQLAAEQWRQLRVFCNAAPLCSES</sequence>
<accession>A0A927GVE1</accession>
<evidence type="ECO:0000256" key="1">
    <source>
        <dbReference type="SAM" id="Phobius"/>
    </source>
</evidence>
<reference evidence="2" key="1">
    <citation type="submission" date="2020-09" db="EMBL/GenBank/DDBJ databases">
        <authorList>
            <person name="Yoon J.-W."/>
        </authorList>
    </citation>
    <scope>NUCLEOTIDE SEQUENCE</scope>
    <source>
        <strain evidence="2">KMU-158</strain>
    </source>
</reference>
<evidence type="ECO:0000313" key="2">
    <source>
        <dbReference type="EMBL" id="MBD2858571.1"/>
    </source>
</evidence>
<organism evidence="2 3">
    <name type="scientific">Spongiibacter pelagi</name>
    <dbReference type="NCBI Taxonomy" id="2760804"/>
    <lineage>
        <taxon>Bacteria</taxon>
        <taxon>Pseudomonadati</taxon>
        <taxon>Pseudomonadota</taxon>
        <taxon>Gammaproteobacteria</taxon>
        <taxon>Cellvibrionales</taxon>
        <taxon>Spongiibacteraceae</taxon>
        <taxon>Spongiibacter</taxon>
    </lineage>
</organism>
<dbReference type="EMBL" id="JACXLD010000002">
    <property type="protein sequence ID" value="MBD2858571.1"/>
    <property type="molecule type" value="Genomic_DNA"/>
</dbReference>
<keyword evidence="1" id="KW-0812">Transmembrane</keyword>
<dbReference type="AlphaFoldDB" id="A0A927GVE1"/>
<dbReference type="Proteomes" id="UP000610558">
    <property type="component" value="Unassembled WGS sequence"/>
</dbReference>
<gene>
    <name evidence="2" type="ORF">IB286_06065</name>
</gene>
<feature type="transmembrane region" description="Helical" evidence="1">
    <location>
        <begin position="15"/>
        <end position="38"/>
    </location>
</feature>
<feature type="transmembrane region" description="Helical" evidence="1">
    <location>
        <begin position="45"/>
        <end position="64"/>
    </location>
</feature>
<keyword evidence="1" id="KW-0472">Membrane</keyword>
<keyword evidence="3" id="KW-1185">Reference proteome</keyword>
<name>A0A927GVE1_9GAMM</name>
<comment type="caution">
    <text evidence="2">The sequence shown here is derived from an EMBL/GenBank/DDBJ whole genome shotgun (WGS) entry which is preliminary data.</text>
</comment>
<evidence type="ECO:0000313" key="3">
    <source>
        <dbReference type="Proteomes" id="UP000610558"/>
    </source>
</evidence>
<keyword evidence="1" id="KW-1133">Transmembrane helix</keyword>
<protein>
    <recommendedName>
        <fullName evidence="4">Toxin CptA</fullName>
    </recommendedName>
</protein>
<dbReference type="InterPro" id="IPR009883">
    <property type="entry name" value="YgfX"/>
</dbReference>